<feature type="region of interest" description="Disordered" evidence="1">
    <location>
        <begin position="56"/>
        <end position="76"/>
    </location>
</feature>
<name>A0A2J6QX75_HYAVF</name>
<reference evidence="3 4" key="1">
    <citation type="submission" date="2016-04" db="EMBL/GenBank/DDBJ databases">
        <title>A degradative enzymes factory behind the ericoid mycorrhizal symbiosis.</title>
        <authorList>
            <consortium name="DOE Joint Genome Institute"/>
            <person name="Martino E."/>
            <person name="Morin E."/>
            <person name="Grelet G."/>
            <person name="Kuo A."/>
            <person name="Kohler A."/>
            <person name="Daghino S."/>
            <person name="Barry K."/>
            <person name="Choi C."/>
            <person name="Cichocki N."/>
            <person name="Clum A."/>
            <person name="Copeland A."/>
            <person name="Hainaut M."/>
            <person name="Haridas S."/>
            <person name="Labutti K."/>
            <person name="Lindquist E."/>
            <person name="Lipzen A."/>
            <person name="Khouja H.-R."/>
            <person name="Murat C."/>
            <person name="Ohm R."/>
            <person name="Olson A."/>
            <person name="Spatafora J."/>
            <person name="Veneault-Fourrey C."/>
            <person name="Henrissat B."/>
            <person name="Grigoriev I."/>
            <person name="Martin F."/>
            <person name="Perotto S."/>
        </authorList>
    </citation>
    <scope>NUCLEOTIDE SEQUENCE [LARGE SCALE GENOMIC DNA]</scope>
    <source>
        <strain evidence="3 4">F</strain>
    </source>
</reference>
<dbReference type="Pfam" id="PF20253">
    <property type="entry name" value="DUF6604"/>
    <property type="match status" value="1"/>
</dbReference>
<dbReference type="InterPro" id="IPR046539">
    <property type="entry name" value="DUF6604"/>
</dbReference>
<dbReference type="EMBL" id="KZ613965">
    <property type="protein sequence ID" value="PMD30868.1"/>
    <property type="molecule type" value="Genomic_DNA"/>
</dbReference>
<gene>
    <name evidence="3" type="ORF">L207DRAFT_592235</name>
</gene>
<feature type="domain" description="DUF6604" evidence="2">
    <location>
        <begin position="6"/>
        <end position="105"/>
    </location>
</feature>
<proteinExistence type="predicted"/>
<organism evidence="3 4">
    <name type="scientific">Hyaloscypha variabilis (strain UAMH 11265 / GT02V1 / F)</name>
    <name type="common">Meliniomyces variabilis</name>
    <dbReference type="NCBI Taxonomy" id="1149755"/>
    <lineage>
        <taxon>Eukaryota</taxon>
        <taxon>Fungi</taxon>
        <taxon>Dikarya</taxon>
        <taxon>Ascomycota</taxon>
        <taxon>Pezizomycotina</taxon>
        <taxon>Leotiomycetes</taxon>
        <taxon>Helotiales</taxon>
        <taxon>Hyaloscyphaceae</taxon>
        <taxon>Hyaloscypha</taxon>
        <taxon>Hyaloscypha variabilis</taxon>
    </lineage>
</organism>
<evidence type="ECO:0000313" key="4">
    <source>
        <dbReference type="Proteomes" id="UP000235786"/>
    </source>
</evidence>
<evidence type="ECO:0000259" key="2">
    <source>
        <dbReference type="Pfam" id="PF20253"/>
    </source>
</evidence>
<protein>
    <recommendedName>
        <fullName evidence="2">DUF6604 domain-containing protein</fullName>
    </recommendedName>
</protein>
<dbReference type="AlphaFoldDB" id="A0A2J6QX75"/>
<dbReference type="Proteomes" id="UP000235786">
    <property type="component" value="Unassembled WGS sequence"/>
</dbReference>
<sequence>MYNPIVLEQVASGRKEAADWSAINSEESTRVDNRGHWYFIIVLQDVLRTLRPLYSSSSAAEPEARTQTEAAEENTINPFDILEVEEAGEGCYPLPTAAAPKEKKPAAIYTIQVDGE</sequence>
<evidence type="ECO:0000313" key="3">
    <source>
        <dbReference type="EMBL" id="PMD30868.1"/>
    </source>
</evidence>
<evidence type="ECO:0000256" key="1">
    <source>
        <dbReference type="SAM" id="MobiDB-lite"/>
    </source>
</evidence>
<keyword evidence="4" id="KW-1185">Reference proteome</keyword>
<accession>A0A2J6QX75</accession>